<keyword evidence="3" id="KW-1185">Reference proteome</keyword>
<dbReference type="RefSeq" id="WP_088271406.1">
    <property type="nucleotide sequence ID" value="NZ_BMKI01000001.1"/>
</dbReference>
<evidence type="ECO:0000256" key="1">
    <source>
        <dbReference type="SAM" id="Coils"/>
    </source>
</evidence>
<dbReference type="SUPFAM" id="SSF88659">
    <property type="entry name" value="Sigma3 and sigma4 domains of RNA polymerase sigma factors"/>
    <property type="match status" value="1"/>
</dbReference>
<evidence type="ECO:0000313" key="2">
    <source>
        <dbReference type="EMBL" id="GGC74870.1"/>
    </source>
</evidence>
<dbReference type="InterPro" id="IPR010861">
    <property type="entry name" value="DUF1492"/>
</dbReference>
<dbReference type="EMBL" id="BMKI01000001">
    <property type="protein sequence ID" value="GGC74870.1"/>
    <property type="molecule type" value="Genomic_DNA"/>
</dbReference>
<dbReference type="Proteomes" id="UP000630615">
    <property type="component" value="Unassembled WGS sequence"/>
</dbReference>
<proteinExistence type="predicted"/>
<dbReference type="InterPro" id="IPR036388">
    <property type="entry name" value="WH-like_DNA-bd_sf"/>
</dbReference>
<keyword evidence="1" id="KW-0175">Coiled coil</keyword>
<organism evidence="2 3">
    <name type="scientific">Enterococcus wangshanyuanii</name>
    <dbReference type="NCBI Taxonomy" id="2005703"/>
    <lineage>
        <taxon>Bacteria</taxon>
        <taxon>Bacillati</taxon>
        <taxon>Bacillota</taxon>
        <taxon>Bacilli</taxon>
        <taxon>Lactobacillales</taxon>
        <taxon>Enterococcaceae</taxon>
        <taxon>Enterococcus</taxon>
    </lineage>
</organism>
<dbReference type="Gene3D" id="1.10.10.10">
    <property type="entry name" value="Winged helix-like DNA-binding domain superfamily/Winged helix DNA-binding domain"/>
    <property type="match status" value="1"/>
</dbReference>
<feature type="coiled-coil region" evidence="1">
    <location>
        <begin position="1"/>
        <end position="83"/>
    </location>
</feature>
<protein>
    <submittedName>
        <fullName evidence="2">Uncharacterized protein</fullName>
    </submittedName>
</protein>
<comment type="caution">
    <text evidence="2">The sequence shown here is derived from an EMBL/GenBank/DDBJ whole genome shotgun (WGS) entry which is preliminary data.</text>
</comment>
<sequence>MKEENQVKKSYLKRYRRYQQKIKRLEEKLLEIDNRITGIKSVEIKDMPSGGQTVTIEDLFVQKEETKKRIKNLTDINKQNRLEIYHCIDQLEDDRSAEVLECFFIDSMTFEEIADMKHYSVRHIVSLYAQGLDNVKLPIS</sequence>
<evidence type="ECO:0000313" key="3">
    <source>
        <dbReference type="Proteomes" id="UP000630615"/>
    </source>
</evidence>
<accession>A0ABQ1NEU2</accession>
<name>A0ABQ1NEU2_9ENTE</name>
<dbReference type="Pfam" id="PF07374">
    <property type="entry name" value="DUF1492"/>
    <property type="match status" value="1"/>
</dbReference>
<gene>
    <name evidence="2" type="ORF">GCM10011573_00510</name>
</gene>
<dbReference type="InterPro" id="IPR013324">
    <property type="entry name" value="RNA_pol_sigma_r3/r4-like"/>
</dbReference>
<reference evidence="3" key="1">
    <citation type="journal article" date="2019" name="Int. J. Syst. Evol. Microbiol.">
        <title>The Global Catalogue of Microorganisms (GCM) 10K type strain sequencing project: providing services to taxonomists for standard genome sequencing and annotation.</title>
        <authorList>
            <consortium name="The Broad Institute Genomics Platform"/>
            <consortium name="The Broad Institute Genome Sequencing Center for Infectious Disease"/>
            <person name="Wu L."/>
            <person name="Ma J."/>
        </authorList>
    </citation>
    <scope>NUCLEOTIDE SEQUENCE [LARGE SCALE GENOMIC DNA]</scope>
    <source>
        <strain evidence="3">CGMCC 1.15942</strain>
    </source>
</reference>